<dbReference type="InterPro" id="IPR000315">
    <property type="entry name" value="Znf_B-box"/>
</dbReference>
<evidence type="ECO:0000259" key="3">
    <source>
        <dbReference type="PROSITE" id="PS50119"/>
    </source>
</evidence>
<proteinExistence type="predicted"/>
<gene>
    <name evidence="4" type="ORF">PCOR1329_LOCUS75089</name>
</gene>
<dbReference type="Proteomes" id="UP001189429">
    <property type="component" value="Unassembled WGS sequence"/>
</dbReference>
<dbReference type="EMBL" id="CAUYUJ010020226">
    <property type="protein sequence ID" value="CAK0896705.1"/>
    <property type="molecule type" value="Genomic_DNA"/>
</dbReference>
<evidence type="ECO:0000313" key="5">
    <source>
        <dbReference type="Proteomes" id="UP001189429"/>
    </source>
</evidence>
<comment type="caution">
    <text evidence="4">The sequence shown here is derived from an EMBL/GenBank/DDBJ whole genome shotgun (WGS) entry which is preliminary data.</text>
</comment>
<dbReference type="Pfam" id="PF22586">
    <property type="entry name" value="ANCHR-like_BBOX"/>
    <property type="match status" value="1"/>
</dbReference>
<feature type="domain" description="B box-type" evidence="3">
    <location>
        <begin position="179"/>
        <end position="220"/>
    </location>
</feature>
<keyword evidence="1" id="KW-0862">Zinc</keyword>
<keyword evidence="5" id="KW-1185">Reference proteome</keyword>
<evidence type="ECO:0000313" key="4">
    <source>
        <dbReference type="EMBL" id="CAK0896705.1"/>
    </source>
</evidence>
<keyword evidence="1" id="KW-0479">Metal-binding</keyword>
<protein>
    <recommendedName>
        <fullName evidence="3">B box-type domain-containing protein</fullName>
    </recommendedName>
</protein>
<evidence type="ECO:0000256" key="2">
    <source>
        <dbReference type="SAM" id="MobiDB-lite"/>
    </source>
</evidence>
<dbReference type="PROSITE" id="PS50119">
    <property type="entry name" value="ZF_BBOX"/>
    <property type="match status" value="1"/>
</dbReference>
<organism evidence="4 5">
    <name type="scientific">Prorocentrum cordatum</name>
    <dbReference type="NCBI Taxonomy" id="2364126"/>
    <lineage>
        <taxon>Eukaryota</taxon>
        <taxon>Sar</taxon>
        <taxon>Alveolata</taxon>
        <taxon>Dinophyceae</taxon>
        <taxon>Prorocentrales</taxon>
        <taxon>Prorocentraceae</taxon>
        <taxon>Prorocentrum</taxon>
    </lineage>
</organism>
<evidence type="ECO:0000256" key="1">
    <source>
        <dbReference type="PROSITE-ProRule" id="PRU00024"/>
    </source>
</evidence>
<accession>A0ABN9XAZ0</accession>
<name>A0ABN9XAZ0_9DINO</name>
<reference evidence="4" key="1">
    <citation type="submission" date="2023-10" db="EMBL/GenBank/DDBJ databases">
        <authorList>
            <person name="Chen Y."/>
            <person name="Shah S."/>
            <person name="Dougan E. K."/>
            <person name="Thang M."/>
            <person name="Chan C."/>
        </authorList>
    </citation>
    <scope>NUCLEOTIDE SEQUENCE [LARGE SCALE GENOMIC DNA]</scope>
</reference>
<feature type="region of interest" description="Disordered" evidence="2">
    <location>
        <begin position="328"/>
        <end position="350"/>
    </location>
</feature>
<sequence length="399" mass="45174">MHTQEARSWHPIVEAHSKLAERLIHAELELKMKRLDPHYRVKHLVYLAILGEKDCRVVTTPRLVEEIMDLMDVNPGDEPFLIPRVKTAIEDAYFHMKEVGMSNLTIDSCIDVESLMVNLELDRVGFMKKISPTGLLYCVETQTALADVISTGSHDVFCSAAAVETHSTGKRQDVPLVFFEQSVCAECEARAADVRCQDCVESFCYDCFKTTHARGKRQKHCVGLPQRTFCAEFPECEASYVCFQTDEVLSTKAVARMRRSPARQNFTLFGLRKAAYSKKLFANNLDRLMGIMQNHVERAYPLTPWYIFYDTAGAPYWYNFQTKKQVRADPNNLVEPPSDKPTNEDDDELSIPDAADDQMAMGLPGSTNIKDTHAARFASQAACFDVPLPMHVKFAPPQY</sequence>
<keyword evidence="1" id="KW-0863">Zinc-finger</keyword>